<dbReference type="PROSITE" id="PS51748">
    <property type="entry name" value="HEXOKINASE_2"/>
    <property type="match status" value="1"/>
</dbReference>
<evidence type="ECO:0000256" key="6">
    <source>
        <dbReference type="ARBA" id="ARBA00022777"/>
    </source>
</evidence>
<keyword evidence="6 14" id="KW-0418">Kinase</keyword>
<keyword evidence="4 14" id="KW-0808">Transferase</keyword>
<evidence type="ECO:0000313" key="18">
    <source>
        <dbReference type="Proteomes" id="UP001152795"/>
    </source>
</evidence>
<comment type="caution">
    <text evidence="17">The sequence shown here is derived from an EMBL/GenBank/DDBJ whole genome shotgun (WGS) entry which is preliminary data.</text>
</comment>
<evidence type="ECO:0000256" key="13">
    <source>
        <dbReference type="ARBA" id="ARBA00059457"/>
    </source>
</evidence>
<keyword evidence="5 14" id="KW-0547">Nucleotide-binding</keyword>
<dbReference type="PANTHER" id="PTHR19443:SF16">
    <property type="entry name" value="HEXOKINASE TYPE 1-RELATED"/>
    <property type="match status" value="1"/>
</dbReference>
<evidence type="ECO:0000313" key="17">
    <source>
        <dbReference type="EMBL" id="CAB3982159.1"/>
    </source>
</evidence>
<dbReference type="FunFam" id="3.30.420.40:FF:000095">
    <property type="entry name" value="Phosphotransferase"/>
    <property type="match status" value="1"/>
</dbReference>
<evidence type="ECO:0000256" key="2">
    <source>
        <dbReference type="ARBA" id="ARBA00005028"/>
    </source>
</evidence>
<comment type="pathway">
    <text evidence="2">Carbohydrate metabolism; hexose metabolism.</text>
</comment>
<dbReference type="InterPro" id="IPR043129">
    <property type="entry name" value="ATPase_NBD"/>
</dbReference>
<dbReference type="OrthoDB" id="419537at2759"/>
<dbReference type="GO" id="GO:0005524">
    <property type="term" value="F:ATP binding"/>
    <property type="evidence" value="ECO:0007669"/>
    <property type="project" value="UniProtKB-UniRule"/>
</dbReference>
<protein>
    <recommendedName>
        <fullName evidence="14">Phosphotransferase</fullName>
        <ecNumber evidence="14">2.7.1.-</ecNumber>
    </recommendedName>
</protein>
<dbReference type="GO" id="GO:0008865">
    <property type="term" value="F:fructokinase activity"/>
    <property type="evidence" value="ECO:0007669"/>
    <property type="project" value="TreeGrafter"/>
</dbReference>
<keyword evidence="8 14" id="KW-0324">Glycolysis</keyword>
<dbReference type="UniPathway" id="UPA00109">
    <property type="reaction ID" value="UER00180"/>
</dbReference>
<dbReference type="Gene3D" id="3.30.420.40">
    <property type="match status" value="1"/>
</dbReference>
<accession>A0A7D9HDK3</accession>
<dbReference type="UniPathway" id="UPA00242"/>
<dbReference type="Pfam" id="PF03727">
    <property type="entry name" value="Hexokinase_2"/>
    <property type="match status" value="1"/>
</dbReference>
<evidence type="ECO:0000256" key="9">
    <source>
        <dbReference type="ARBA" id="ARBA00044613"/>
    </source>
</evidence>
<name>A0A7D9HDK3_PARCT</name>
<dbReference type="Gene3D" id="3.40.367.20">
    <property type="match status" value="1"/>
</dbReference>
<dbReference type="FunFam" id="3.40.367.20:FF:000005">
    <property type="entry name" value="Phosphotransferase"/>
    <property type="match status" value="1"/>
</dbReference>
<evidence type="ECO:0000256" key="8">
    <source>
        <dbReference type="ARBA" id="ARBA00023152"/>
    </source>
</evidence>
<dbReference type="GO" id="GO:0005739">
    <property type="term" value="C:mitochondrion"/>
    <property type="evidence" value="ECO:0007669"/>
    <property type="project" value="TreeGrafter"/>
</dbReference>
<comment type="function">
    <text evidence="13">Catalyzes the phosphorylation of various hexoses to hexose 6-phosphate.</text>
</comment>
<evidence type="ECO:0000256" key="11">
    <source>
        <dbReference type="ARBA" id="ARBA00048160"/>
    </source>
</evidence>
<evidence type="ECO:0000256" key="7">
    <source>
        <dbReference type="ARBA" id="ARBA00022840"/>
    </source>
</evidence>
<evidence type="ECO:0000256" key="3">
    <source>
        <dbReference type="ARBA" id="ARBA00009225"/>
    </source>
</evidence>
<comment type="catalytic activity">
    <reaction evidence="9">
        <text>a D-hexose + ATP = a D-hexose 6-phosphate + ADP + H(+)</text>
        <dbReference type="Rhea" id="RHEA:22740"/>
        <dbReference type="ChEBI" id="CHEBI:4194"/>
        <dbReference type="ChEBI" id="CHEBI:15378"/>
        <dbReference type="ChEBI" id="CHEBI:30616"/>
        <dbReference type="ChEBI" id="CHEBI:229467"/>
        <dbReference type="ChEBI" id="CHEBI:456216"/>
        <dbReference type="EC" id="2.7.1.1"/>
    </reaction>
    <physiologicalReaction direction="left-to-right" evidence="9">
        <dbReference type="Rhea" id="RHEA:22741"/>
    </physiologicalReaction>
</comment>
<dbReference type="GO" id="GO:0005829">
    <property type="term" value="C:cytosol"/>
    <property type="evidence" value="ECO:0007669"/>
    <property type="project" value="TreeGrafter"/>
</dbReference>
<evidence type="ECO:0000256" key="10">
    <source>
        <dbReference type="ARBA" id="ARBA00047905"/>
    </source>
</evidence>
<evidence type="ECO:0000259" key="16">
    <source>
        <dbReference type="Pfam" id="PF03727"/>
    </source>
</evidence>
<dbReference type="SUPFAM" id="SSF53067">
    <property type="entry name" value="Actin-like ATPase domain"/>
    <property type="match status" value="2"/>
</dbReference>
<dbReference type="GO" id="GO:0006096">
    <property type="term" value="P:glycolytic process"/>
    <property type="evidence" value="ECO:0007669"/>
    <property type="project" value="UniProtKB-UniPathway"/>
</dbReference>
<dbReference type="PANTHER" id="PTHR19443">
    <property type="entry name" value="HEXOKINASE"/>
    <property type="match status" value="1"/>
</dbReference>
<comment type="catalytic activity">
    <reaction evidence="12">
        <text>D-mannose + ATP = D-mannose 6-phosphate + ADP + H(+)</text>
        <dbReference type="Rhea" id="RHEA:11028"/>
        <dbReference type="ChEBI" id="CHEBI:4208"/>
        <dbReference type="ChEBI" id="CHEBI:15378"/>
        <dbReference type="ChEBI" id="CHEBI:30616"/>
        <dbReference type="ChEBI" id="CHEBI:58735"/>
        <dbReference type="ChEBI" id="CHEBI:456216"/>
        <dbReference type="EC" id="2.7.1.1"/>
    </reaction>
    <physiologicalReaction direction="left-to-right" evidence="12">
        <dbReference type="Rhea" id="RHEA:11029"/>
    </physiologicalReaction>
</comment>
<dbReference type="InterPro" id="IPR022673">
    <property type="entry name" value="Hexokinase_C"/>
</dbReference>
<reference evidence="17" key="1">
    <citation type="submission" date="2020-04" db="EMBL/GenBank/DDBJ databases">
        <authorList>
            <person name="Alioto T."/>
            <person name="Alioto T."/>
            <person name="Gomez Garrido J."/>
        </authorList>
    </citation>
    <scope>NUCLEOTIDE SEQUENCE</scope>
    <source>
        <strain evidence="17">A484AB</strain>
    </source>
</reference>
<dbReference type="GO" id="GO:0001678">
    <property type="term" value="P:intracellular glucose homeostasis"/>
    <property type="evidence" value="ECO:0007669"/>
    <property type="project" value="InterPro"/>
</dbReference>
<dbReference type="PRINTS" id="PR00475">
    <property type="entry name" value="HEXOKINASE"/>
</dbReference>
<dbReference type="GO" id="GO:0004340">
    <property type="term" value="F:glucokinase activity"/>
    <property type="evidence" value="ECO:0007669"/>
    <property type="project" value="TreeGrafter"/>
</dbReference>
<dbReference type="InterPro" id="IPR001312">
    <property type="entry name" value="Hexokinase"/>
</dbReference>
<keyword evidence="18" id="KW-1185">Reference proteome</keyword>
<dbReference type="GO" id="GO:0006006">
    <property type="term" value="P:glucose metabolic process"/>
    <property type="evidence" value="ECO:0007669"/>
    <property type="project" value="TreeGrafter"/>
</dbReference>
<evidence type="ECO:0000256" key="5">
    <source>
        <dbReference type="ARBA" id="ARBA00022741"/>
    </source>
</evidence>
<comment type="similarity">
    <text evidence="3 14">Belongs to the hexokinase family.</text>
</comment>
<evidence type="ECO:0000256" key="12">
    <source>
        <dbReference type="ARBA" id="ARBA00050361"/>
    </source>
</evidence>
<evidence type="ECO:0000256" key="1">
    <source>
        <dbReference type="ARBA" id="ARBA00004888"/>
    </source>
</evidence>
<comment type="pathway">
    <text evidence="1">Carbohydrate degradation; glycolysis; D-glyceraldehyde 3-phosphate and glycerone phosphate from D-glucose: step 1/4.</text>
</comment>
<dbReference type="InterPro" id="IPR019807">
    <property type="entry name" value="Hexokinase_BS"/>
</dbReference>
<dbReference type="GO" id="GO:0005536">
    <property type="term" value="F:D-glucose binding"/>
    <property type="evidence" value="ECO:0007669"/>
    <property type="project" value="InterPro"/>
</dbReference>
<comment type="catalytic activity">
    <reaction evidence="11">
        <text>D-glucose + ATP = D-glucose 6-phosphate + ADP + H(+)</text>
        <dbReference type="Rhea" id="RHEA:17825"/>
        <dbReference type="ChEBI" id="CHEBI:4167"/>
        <dbReference type="ChEBI" id="CHEBI:15378"/>
        <dbReference type="ChEBI" id="CHEBI:30616"/>
        <dbReference type="ChEBI" id="CHEBI:61548"/>
        <dbReference type="ChEBI" id="CHEBI:456216"/>
        <dbReference type="EC" id="2.7.1.1"/>
    </reaction>
    <physiologicalReaction direction="left-to-right" evidence="11">
        <dbReference type="Rhea" id="RHEA:17826"/>
    </physiologicalReaction>
</comment>
<organism evidence="17 18">
    <name type="scientific">Paramuricea clavata</name>
    <name type="common">Red gorgonian</name>
    <name type="synonym">Violescent sea-whip</name>
    <dbReference type="NCBI Taxonomy" id="317549"/>
    <lineage>
        <taxon>Eukaryota</taxon>
        <taxon>Metazoa</taxon>
        <taxon>Cnidaria</taxon>
        <taxon>Anthozoa</taxon>
        <taxon>Octocorallia</taxon>
        <taxon>Malacalcyonacea</taxon>
        <taxon>Plexauridae</taxon>
        <taxon>Paramuricea</taxon>
    </lineage>
</organism>
<sequence>MLGSQSVAHFGANITRAVRSYFTGGITVEGQLEKLKLSRDDLIKEMELITADMENGLSGDEETRRKSSVPMLITFVRNTPTGAETGDFLALDLGGTNFRVLLIHIEPDQITMDSRVMPMSKELMTSDAETLFDYIADCIISFVKEKNVQDKVLPLGFTFSFPVKMLSLTSGILIKWTKGFTATGVENQDVVVLLKEALDRKKEYSINIVGLVNDTTGTLMSCGWEDQDVTIGLILGTGTNACYMESLENVGKWTGQIDEPKQVIINTEWGAFGDNGSLDWVRSEYDKQVDENSLNPGQQIFEKMISGMYLGEIVRLVCVHLTSKGLLFGGVCTEKLGKREEFLTKFVSDVESGNRERTLKVLEDLGYTQPSDGDIEVLKQICQVMSERAACLAAAGLAAIVKKIGRSHCTIAVDGSLFKKHPKFKTYMESTLGELLPGKHIKLMLSEDGSGKGAALVAAVACQKHN</sequence>
<dbReference type="Pfam" id="PF00349">
    <property type="entry name" value="Hexokinase_1"/>
    <property type="match status" value="1"/>
</dbReference>
<dbReference type="AlphaFoldDB" id="A0A7D9HDK3"/>
<dbReference type="EMBL" id="CACRXK020000474">
    <property type="protein sequence ID" value="CAB3982159.1"/>
    <property type="molecule type" value="Genomic_DNA"/>
</dbReference>
<dbReference type="CDD" id="cd24019">
    <property type="entry name" value="ASKHA_NBD_HK_meta"/>
    <property type="match status" value="1"/>
</dbReference>
<proteinExistence type="inferred from homology"/>
<feature type="domain" description="Hexokinase N-terminal" evidence="15">
    <location>
        <begin position="31"/>
        <end position="223"/>
    </location>
</feature>
<dbReference type="EC" id="2.7.1.-" evidence="14"/>
<dbReference type="Proteomes" id="UP001152795">
    <property type="component" value="Unassembled WGS sequence"/>
</dbReference>
<keyword evidence="7 14" id="KW-0067">ATP-binding</keyword>
<dbReference type="PROSITE" id="PS00378">
    <property type="entry name" value="HEXOKINASE_1"/>
    <property type="match status" value="1"/>
</dbReference>
<comment type="catalytic activity">
    <reaction evidence="10">
        <text>D-fructose + ATP = D-fructose 6-phosphate + ADP + H(+)</text>
        <dbReference type="Rhea" id="RHEA:16125"/>
        <dbReference type="ChEBI" id="CHEBI:15378"/>
        <dbReference type="ChEBI" id="CHEBI:30616"/>
        <dbReference type="ChEBI" id="CHEBI:37721"/>
        <dbReference type="ChEBI" id="CHEBI:61527"/>
        <dbReference type="ChEBI" id="CHEBI:456216"/>
        <dbReference type="EC" id="2.7.1.1"/>
    </reaction>
    <physiologicalReaction direction="left-to-right" evidence="10">
        <dbReference type="Rhea" id="RHEA:16126"/>
    </physiologicalReaction>
</comment>
<gene>
    <name evidence="17" type="ORF">PACLA_8A073379</name>
</gene>
<dbReference type="InterPro" id="IPR022672">
    <property type="entry name" value="Hexokinase_N"/>
</dbReference>
<evidence type="ECO:0000259" key="15">
    <source>
        <dbReference type="Pfam" id="PF00349"/>
    </source>
</evidence>
<evidence type="ECO:0000256" key="4">
    <source>
        <dbReference type="ARBA" id="ARBA00022679"/>
    </source>
</evidence>
<evidence type="ECO:0000256" key="14">
    <source>
        <dbReference type="RuleBase" id="RU362007"/>
    </source>
</evidence>
<feature type="domain" description="Hexokinase C-terminal" evidence="16">
    <location>
        <begin position="231"/>
        <end position="460"/>
    </location>
</feature>